<dbReference type="InterPro" id="IPR000627">
    <property type="entry name" value="Intradiol_dOase_C"/>
</dbReference>
<keyword evidence="3" id="KW-0560">Oxidoreductase</keyword>
<name>A0ABU4HJV7_9ACTN</name>
<sequence length="283" mass="29858">MHEEIRASRLRVTRRRALSIGGTLGLGGFLAACGGDGGGTTTVETSAGTTATVQPSTTAASDVVALLDRAATCTLAQEETQGPYWFDVDSIRSDVREDRPGTRLELALRVQDMSQCEAGGEAAPVANAVVEIWHCDAGGSYSGFESGAMGPPGDAGSGETSDGSYSQGDSEATTSDDGTYLRGAQATDRNGVAQFTTIYPGWYQGRTVHIHLKVHVDKRTVLTTQLYFDEALNDEVFATAPYDERGGRDMTNDSDGIFDPVGLLDVSREDDGYLGVINLGVNA</sequence>
<dbReference type="EMBL" id="JAWSTH010000001">
    <property type="protein sequence ID" value="MDW5592835.1"/>
    <property type="molecule type" value="Genomic_DNA"/>
</dbReference>
<dbReference type="CDD" id="cd03457">
    <property type="entry name" value="intradiol_dioxygenase_like"/>
    <property type="match status" value="1"/>
</dbReference>
<accession>A0ABU4HJV7</accession>
<dbReference type="PROSITE" id="PS51257">
    <property type="entry name" value="PROKAR_LIPOPROTEIN"/>
    <property type="match status" value="1"/>
</dbReference>
<organism evidence="3 4">
    <name type="scientific">Conexibacter stalactiti</name>
    <dbReference type="NCBI Taxonomy" id="1940611"/>
    <lineage>
        <taxon>Bacteria</taxon>
        <taxon>Bacillati</taxon>
        <taxon>Actinomycetota</taxon>
        <taxon>Thermoleophilia</taxon>
        <taxon>Solirubrobacterales</taxon>
        <taxon>Conexibacteraceae</taxon>
        <taxon>Conexibacter</taxon>
    </lineage>
</organism>
<dbReference type="Gene3D" id="2.60.130.10">
    <property type="entry name" value="Aromatic compound dioxygenase"/>
    <property type="match status" value="1"/>
</dbReference>
<dbReference type="PANTHER" id="PTHR34315:SF1">
    <property type="entry name" value="INTRADIOL RING-CLEAVAGE DIOXYGENASES DOMAIN-CONTAINING PROTEIN-RELATED"/>
    <property type="match status" value="1"/>
</dbReference>
<evidence type="ECO:0000313" key="4">
    <source>
        <dbReference type="Proteomes" id="UP001284601"/>
    </source>
</evidence>
<feature type="compositionally biased region" description="Polar residues" evidence="1">
    <location>
        <begin position="158"/>
        <end position="177"/>
    </location>
</feature>
<dbReference type="Proteomes" id="UP001284601">
    <property type="component" value="Unassembled WGS sequence"/>
</dbReference>
<reference evidence="4" key="1">
    <citation type="submission" date="2023-07" db="EMBL/GenBank/DDBJ databases">
        <title>Conexibacter stalactiti sp. nov., isolated from stalactites in a lava cave and emended description of the genus Conexibacter.</title>
        <authorList>
            <person name="Lee S.D."/>
        </authorList>
    </citation>
    <scope>NUCLEOTIDE SEQUENCE [LARGE SCALE GENOMIC DNA]</scope>
    <source>
        <strain evidence="4">KCTC 39840</strain>
    </source>
</reference>
<dbReference type="InterPro" id="IPR015889">
    <property type="entry name" value="Intradiol_dOase_core"/>
</dbReference>
<dbReference type="RefSeq" id="WP_318595092.1">
    <property type="nucleotide sequence ID" value="NZ_JAWSTH010000001.1"/>
</dbReference>
<keyword evidence="4" id="KW-1185">Reference proteome</keyword>
<evidence type="ECO:0000313" key="3">
    <source>
        <dbReference type="EMBL" id="MDW5592835.1"/>
    </source>
</evidence>
<dbReference type="Pfam" id="PF00775">
    <property type="entry name" value="Dioxygenase_C"/>
    <property type="match status" value="1"/>
</dbReference>
<dbReference type="PANTHER" id="PTHR34315">
    <property type="match status" value="1"/>
</dbReference>
<dbReference type="SUPFAM" id="SSF49482">
    <property type="entry name" value="Aromatic compound dioxygenase"/>
    <property type="match status" value="1"/>
</dbReference>
<feature type="domain" description="Intradiol ring-cleavage dioxygenases" evidence="2">
    <location>
        <begin position="89"/>
        <end position="235"/>
    </location>
</feature>
<protein>
    <submittedName>
        <fullName evidence="3">Intradiol ring-cleavage dioxygenase</fullName>
    </submittedName>
</protein>
<feature type="region of interest" description="Disordered" evidence="1">
    <location>
        <begin position="146"/>
        <end position="185"/>
    </location>
</feature>
<evidence type="ECO:0000259" key="2">
    <source>
        <dbReference type="Pfam" id="PF00775"/>
    </source>
</evidence>
<gene>
    <name evidence="3" type="ORF">R7226_00700</name>
</gene>
<comment type="caution">
    <text evidence="3">The sequence shown here is derived from an EMBL/GenBank/DDBJ whole genome shotgun (WGS) entry which is preliminary data.</text>
</comment>
<dbReference type="GO" id="GO:0051213">
    <property type="term" value="F:dioxygenase activity"/>
    <property type="evidence" value="ECO:0007669"/>
    <property type="project" value="UniProtKB-KW"/>
</dbReference>
<proteinExistence type="predicted"/>
<keyword evidence="3" id="KW-0223">Dioxygenase</keyword>
<evidence type="ECO:0000256" key="1">
    <source>
        <dbReference type="SAM" id="MobiDB-lite"/>
    </source>
</evidence>